<comment type="catalytic activity">
    <reaction evidence="9">
        <text>6-phospho-D-gluconate = 2-dehydro-3-deoxy-6-phospho-D-gluconate + H2O</text>
        <dbReference type="Rhea" id="RHEA:17277"/>
        <dbReference type="ChEBI" id="CHEBI:15377"/>
        <dbReference type="ChEBI" id="CHEBI:57569"/>
        <dbReference type="ChEBI" id="CHEBI:58759"/>
        <dbReference type="EC" id="4.2.1.12"/>
    </reaction>
</comment>
<name>A0A6L7HT13_9GAMM</name>
<evidence type="ECO:0000256" key="1">
    <source>
        <dbReference type="ARBA" id="ARBA00006486"/>
    </source>
</evidence>
<evidence type="ECO:0000256" key="2">
    <source>
        <dbReference type="ARBA" id="ARBA00022485"/>
    </source>
</evidence>
<keyword evidence="6 9" id="KW-0311">Gluconate utilization</keyword>
<dbReference type="GO" id="GO:0005829">
    <property type="term" value="C:cytosol"/>
    <property type="evidence" value="ECO:0007669"/>
    <property type="project" value="TreeGrafter"/>
</dbReference>
<dbReference type="SUPFAM" id="SSF52016">
    <property type="entry name" value="LeuD/IlvD-like"/>
    <property type="match status" value="1"/>
</dbReference>
<dbReference type="PROSITE" id="PS00886">
    <property type="entry name" value="ILVD_EDD_1"/>
    <property type="match status" value="1"/>
</dbReference>
<comment type="pathway">
    <text evidence="9">Carbohydrate metabolism; Entner-Doudoroff pathway.</text>
</comment>
<dbReference type="GO" id="GO:0051539">
    <property type="term" value="F:4 iron, 4 sulfur cluster binding"/>
    <property type="evidence" value="ECO:0007669"/>
    <property type="project" value="UniProtKB-UniRule"/>
</dbReference>
<dbReference type="InterPro" id="IPR042096">
    <property type="entry name" value="Dihydro-acid_dehy_C"/>
</dbReference>
<keyword evidence="3 9" id="KW-0479">Metal-binding</keyword>
<proteinExistence type="inferred from homology"/>
<dbReference type="SUPFAM" id="SSF143975">
    <property type="entry name" value="IlvD/EDD N-terminal domain-like"/>
    <property type="match status" value="1"/>
</dbReference>
<dbReference type="NCBIfam" id="TIGR01196">
    <property type="entry name" value="edd"/>
    <property type="match status" value="1"/>
</dbReference>
<sequence length="608" mass="64353">MHSVVQSVTDRIIARSQATRAKYLAALDEAKANGVHRSSLSCGNLAHGFAACSPADKNTIKAFNKANIGIVTAFNDMLSAHQPYEHYPQLLKDACHEVGSVAQVAAGVPAMCDGVTQGQPGMELSLLSREVIAMSTAVGLSHNMFDGALLLGICDKIVPGLLIGALSFGHLPMLFVPAGPMKSGIPNKEKARVRQKFAQGQVDRNALLEAESKSYHSAGTCTFYGTANSNQLMLEVMGLQLPGSSFVNPDDPLREALNKTAAKQVCRLTEMGTQFTPIGEVVNEKSVVNGIVALLATGGSTNLTMHIVAAARAAGIIVNWDDFSELSDAVPLLARVYPNGHADINHFHAAGGMAFLIKELLDAGLLHEDVMTVAGPGLRRYTQEPRLIDNELVWVEGPSESLDKEVLTAVASPFQANGGLKLLKGNLGRAVIKVSAVAEAHRLVEAPAVVIDDQNKLEGLFKEGELDRDCVVVVKGQGPKAIGMPELHKLTPILGTLQDKGFKVALLTDGRMSGASGKVPAAIHLTPEALDGGLIAKVEDGDLIRVDANSGEVSLLVDEAVLASRVAQKVDLRSTSFGMGRELFAALRSNLSSPETGARCTTTIDENY</sequence>
<keyword evidence="2 9" id="KW-0004">4Fe-4S</keyword>
<dbReference type="GO" id="GO:0009255">
    <property type="term" value="P:Entner-Doudoroff pathway through 6-phosphogluconate"/>
    <property type="evidence" value="ECO:0007669"/>
    <property type="project" value="UniProtKB-UniRule"/>
</dbReference>
<dbReference type="Gene3D" id="3.50.30.80">
    <property type="entry name" value="IlvD/EDD C-terminal domain-like"/>
    <property type="match status" value="1"/>
</dbReference>
<dbReference type="PANTHER" id="PTHR43661">
    <property type="entry name" value="D-XYLONATE DEHYDRATASE"/>
    <property type="match status" value="1"/>
</dbReference>
<dbReference type="UniPathway" id="UPA00226"/>
<reference evidence="13 14" key="1">
    <citation type="submission" date="2019-12" db="EMBL/GenBank/DDBJ databases">
        <title>Shewanella insulae sp. nov., isolated from a tidal flat.</title>
        <authorList>
            <person name="Yoon J.-H."/>
        </authorList>
    </citation>
    <scope>NUCLEOTIDE SEQUENCE [LARGE SCALE GENOMIC DNA]</scope>
    <source>
        <strain evidence="13 14">JBTF-M18</strain>
    </source>
</reference>
<keyword evidence="14" id="KW-1185">Reference proteome</keyword>
<evidence type="ECO:0000256" key="3">
    <source>
        <dbReference type="ARBA" id="ARBA00022723"/>
    </source>
</evidence>
<dbReference type="Pfam" id="PF24877">
    <property type="entry name" value="ILV_EDD_C"/>
    <property type="match status" value="1"/>
</dbReference>
<feature type="binding site" evidence="9">
    <location>
        <position position="154"/>
    </location>
    <ligand>
        <name>[4Fe-4S] cluster</name>
        <dbReference type="ChEBI" id="CHEBI:49883"/>
    </ligand>
</feature>
<accession>A0A6L7HT13</accession>
<evidence type="ECO:0000256" key="7">
    <source>
        <dbReference type="ARBA" id="ARBA00023239"/>
    </source>
</evidence>
<dbReference type="GO" id="GO:0004456">
    <property type="term" value="F:phosphogluconate dehydratase activity"/>
    <property type="evidence" value="ECO:0007669"/>
    <property type="project" value="UniProtKB-UniRule"/>
</dbReference>
<comment type="similarity">
    <text evidence="1 9">Belongs to the IlvD/Edd family.</text>
</comment>
<dbReference type="EC" id="4.2.1.12" evidence="9 10"/>
<feature type="binding site" evidence="9">
    <location>
        <position position="221"/>
    </location>
    <ligand>
        <name>[4Fe-4S] cluster</name>
        <dbReference type="ChEBI" id="CHEBI:49883"/>
    </ligand>
</feature>
<dbReference type="InterPro" id="IPR004786">
    <property type="entry name" value="6-phosphgluc_deHydtase"/>
</dbReference>
<dbReference type="InterPro" id="IPR037237">
    <property type="entry name" value="IlvD/EDD_N"/>
</dbReference>
<feature type="domain" description="Dihydroxy-acid/6-phosphogluconate dehydratase N-terminal" evidence="11">
    <location>
        <begin position="65"/>
        <end position="379"/>
    </location>
</feature>
<dbReference type="HAMAP" id="MF_02094">
    <property type="entry name" value="Edd"/>
    <property type="match status" value="1"/>
</dbReference>
<comment type="caution">
    <text evidence="13">The sequence shown here is derived from an EMBL/GenBank/DDBJ whole genome shotgun (WGS) entry which is preliminary data.</text>
</comment>
<dbReference type="Pfam" id="PF00920">
    <property type="entry name" value="ILVD_EDD_N"/>
    <property type="match status" value="1"/>
</dbReference>
<dbReference type="InterPro" id="IPR000581">
    <property type="entry name" value="ILV_EDD_N"/>
</dbReference>
<protein>
    <recommendedName>
        <fullName evidence="9 10">Phosphogluconate dehydratase</fullName>
        <ecNumber evidence="9 10">4.2.1.12</ecNumber>
    </recommendedName>
</protein>
<dbReference type="AlphaFoldDB" id="A0A6L7HT13"/>
<dbReference type="EMBL" id="WRPA01000001">
    <property type="protein sequence ID" value="MXR67426.1"/>
    <property type="molecule type" value="Genomic_DNA"/>
</dbReference>
<evidence type="ECO:0000256" key="6">
    <source>
        <dbReference type="ARBA" id="ARBA00023064"/>
    </source>
</evidence>
<evidence type="ECO:0000259" key="12">
    <source>
        <dbReference type="Pfam" id="PF24877"/>
    </source>
</evidence>
<keyword evidence="4 9" id="KW-0408">Iron</keyword>
<dbReference type="InterPro" id="IPR056740">
    <property type="entry name" value="ILV_EDD_C"/>
</dbReference>
<evidence type="ECO:0000256" key="8">
    <source>
        <dbReference type="ARBA" id="ARBA00023277"/>
    </source>
</evidence>
<evidence type="ECO:0000313" key="13">
    <source>
        <dbReference type="EMBL" id="MXR67426.1"/>
    </source>
</evidence>
<gene>
    <name evidence="9" type="primary">edd</name>
    <name evidence="13" type="ORF">GNT65_01850</name>
</gene>
<feature type="domain" description="Dihydroxy-acid/6-phosphogluconate dehydratase C-terminal" evidence="12">
    <location>
        <begin position="405"/>
        <end position="598"/>
    </location>
</feature>
<evidence type="ECO:0000259" key="11">
    <source>
        <dbReference type="Pfam" id="PF00920"/>
    </source>
</evidence>
<evidence type="ECO:0000256" key="9">
    <source>
        <dbReference type="HAMAP-Rule" id="MF_02094"/>
    </source>
</evidence>
<evidence type="ECO:0000313" key="14">
    <source>
        <dbReference type="Proteomes" id="UP000474778"/>
    </source>
</evidence>
<dbReference type="InterPro" id="IPR020558">
    <property type="entry name" value="DiOHA_6PGluconate_deHydtase_CS"/>
</dbReference>
<evidence type="ECO:0000256" key="10">
    <source>
        <dbReference type="NCBIfam" id="TIGR01196"/>
    </source>
</evidence>
<keyword evidence="5 9" id="KW-0411">Iron-sulfur</keyword>
<comment type="cofactor">
    <cofactor evidence="9">
        <name>[4Fe-4S] cluster</name>
        <dbReference type="ChEBI" id="CHEBI:49883"/>
    </cofactor>
    <text evidence="9">Binds 1 [4Fe-4S] cluster.</text>
</comment>
<dbReference type="PROSITE" id="PS00887">
    <property type="entry name" value="ILVD_EDD_2"/>
    <property type="match status" value="1"/>
</dbReference>
<evidence type="ECO:0000256" key="4">
    <source>
        <dbReference type="ARBA" id="ARBA00023004"/>
    </source>
</evidence>
<keyword evidence="7 9" id="KW-0456">Lyase</keyword>
<dbReference type="PANTHER" id="PTHR43661:SF1">
    <property type="entry name" value="PHOSPHOGLUCONATE DEHYDRATASE"/>
    <property type="match status" value="1"/>
</dbReference>
<organism evidence="13 14">
    <name type="scientific">Shewanella insulae</name>
    <dbReference type="NCBI Taxonomy" id="2681496"/>
    <lineage>
        <taxon>Bacteria</taxon>
        <taxon>Pseudomonadati</taxon>
        <taxon>Pseudomonadota</taxon>
        <taxon>Gammaproteobacteria</taxon>
        <taxon>Alteromonadales</taxon>
        <taxon>Shewanellaceae</taxon>
        <taxon>Shewanella</taxon>
    </lineage>
</organism>
<comment type="function">
    <text evidence="9">Catalyzes the dehydration of 6-phospho-D-gluconate to 2-dehydro-3-deoxy-6-phospho-D-gluconate.</text>
</comment>
<dbReference type="RefSeq" id="WP_160793411.1">
    <property type="nucleotide sequence ID" value="NZ_WRPA01000001.1"/>
</dbReference>
<dbReference type="GO" id="GO:0019521">
    <property type="term" value="P:D-gluconate metabolic process"/>
    <property type="evidence" value="ECO:0007669"/>
    <property type="project" value="UniProtKB-KW"/>
</dbReference>
<evidence type="ECO:0000256" key="5">
    <source>
        <dbReference type="ARBA" id="ARBA00023014"/>
    </source>
</evidence>
<keyword evidence="8 9" id="KW-0119">Carbohydrate metabolism</keyword>
<dbReference type="GO" id="GO:0046872">
    <property type="term" value="F:metal ion binding"/>
    <property type="evidence" value="ECO:0007669"/>
    <property type="project" value="UniProtKB-KW"/>
</dbReference>
<dbReference type="Proteomes" id="UP000474778">
    <property type="component" value="Unassembled WGS sequence"/>
</dbReference>